<evidence type="ECO:0000313" key="3">
    <source>
        <dbReference type="EMBL" id="MBY80624.1"/>
    </source>
</evidence>
<dbReference type="EMBL" id="GGMS01011421">
    <property type="protein sequence ID" value="MBY80624.1"/>
    <property type="molecule type" value="Transcribed_RNA"/>
</dbReference>
<evidence type="ECO:0000256" key="1">
    <source>
        <dbReference type="ARBA" id="ARBA00009479"/>
    </source>
</evidence>
<dbReference type="Gene3D" id="2.40.50.140">
    <property type="entry name" value="Nucleic acid-binding proteins"/>
    <property type="match status" value="1"/>
</dbReference>
<dbReference type="InterPro" id="IPR012340">
    <property type="entry name" value="NA-bd_OB-fold"/>
</dbReference>
<dbReference type="InterPro" id="IPR001059">
    <property type="entry name" value="Transl_elong_P/YeiP_cen"/>
</dbReference>
<dbReference type="AlphaFoldDB" id="A0A2S2QSC9"/>
<dbReference type="Gene3D" id="2.30.30.30">
    <property type="match status" value="1"/>
</dbReference>
<comment type="similarity">
    <text evidence="1">Belongs to the elongation factor P family.</text>
</comment>
<dbReference type="PANTHER" id="PTHR30053">
    <property type="entry name" value="ELONGATION FACTOR P"/>
    <property type="match status" value="1"/>
</dbReference>
<proteinExistence type="inferred from homology"/>
<sequence>MTYDYSIHSLKPGLKVIIFKEPCIIKNSIFVKPGKGQAFSRLKFKSMLSGKTVELTFKSTDRLKKANVKEIDALYLYNDNFFWYFLSKKNFEEIRVLKKVINKKRFWLIPQCQCFLTIWEKNVIAINVNNFIELQVIKTSSVVKKNSINSLKTAVLSTGVLIKVP</sequence>
<evidence type="ECO:0000259" key="2">
    <source>
        <dbReference type="SMART" id="SM01185"/>
    </source>
</evidence>
<dbReference type="InterPro" id="IPR013185">
    <property type="entry name" value="Transl_elong_KOW-like"/>
</dbReference>
<keyword evidence="3" id="KW-0648">Protein biosynthesis</keyword>
<dbReference type="InterPro" id="IPR008991">
    <property type="entry name" value="Translation_prot_SH3-like_sf"/>
</dbReference>
<name>A0A2S2QSC9_9HEMI</name>
<accession>A0A2S2QSC9</accession>
<dbReference type="FunFam" id="2.30.30.30:FF:000003">
    <property type="entry name" value="Elongation factor P"/>
    <property type="match status" value="1"/>
</dbReference>
<dbReference type="GO" id="GO:0003746">
    <property type="term" value="F:translation elongation factor activity"/>
    <property type="evidence" value="ECO:0007669"/>
    <property type="project" value="UniProtKB-KW"/>
</dbReference>
<dbReference type="PANTHER" id="PTHR30053:SF12">
    <property type="entry name" value="ELONGATION FACTOR P (EF-P) FAMILY PROTEIN"/>
    <property type="match status" value="1"/>
</dbReference>
<dbReference type="SUPFAM" id="SSF50249">
    <property type="entry name" value="Nucleic acid-binding proteins"/>
    <property type="match status" value="1"/>
</dbReference>
<organism evidence="3">
    <name type="scientific">Sipha flava</name>
    <name type="common">yellow sugarcane aphid</name>
    <dbReference type="NCBI Taxonomy" id="143950"/>
    <lineage>
        <taxon>Eukaryota</taxon>
        <taxon>Metazoa</taxon>
        <taxon>Ecdysozoa</taxon>
        <taxon>Arthropoda</taxon>
        <taxon>Hexapoda</taxon>
        <taxon>Insecta</taxon>
        <taxon>Pterygota</taxon>
        <taxon>Neoptera</taxon>
        <taxon>Paraneoptera</taxon>
        <taxon>Hemiptera</taxon>
        <taxon>Sternorrhyncha</taxon>
        <taxon>Aphidomorpha</taxon>
        <taxon>Aphidoidea</taxon>
        <taxon>Aphididae</taxon>
        <taxon>Sipha</taxon>
    </lineage>
</organism>
<gene>
    <name evidence="3" type="primary">efp</name>
    <name evidence="3" type="ORF">g.14738</name>
</gene>
<dbReference type="InterPro" id="IPR014722">
    <property type="entry name" value="Rib_uL2_dom2"/>
</dbReference>
<dbReference type="SMART" id="SM01185">
    <property type="entry name" value="EFP"/>
    <property type="match status" value="1"/>
</dbReference>
<dbReference type="InterPro" id="IPR020599">
    <property type="entry name" value="Transl_elong_fac_P/YeiP"/>
</dbReference>
<protein>
    <submittedName>
        <fullName evidence="3">Elongation factor P</fullName>
    </submittedName>
</protein>
<dbReference type="Pfam" id="PF01132">
    <property type="entry name" value="EFP"/>
    <property type="match status" value="1"/>
</dbReference>
<feature type="domain" description="Translation elongation factor P/YeiP central" evidence="2">
    <location>
        <begin position="70"/>
        <end position="124"/>
    </location>
</feature>
<dbReference type="PIRSF" id="PIRSF005901">
    <property type="entry name" value="EF-P"/>
    <property type="match status" value="1"/>
</dbReference>
<dbReference type="SUPFAM" id="SSF50104">
    <property type="entry name" value="Translation proteins SH3-like domain"/>
    <property type="match status" value="1"/>
</dbReference>
<dbReference type="GO" id="GO:0005737">
    <property type="term" value="C:cytoplasm"/>
    <property type="evidence" value="ECO:0007669"/>
    <property type="project" value="TreeGrafter"/>
</dbReference>
<keyword evidence="3" id="KW-0251">Elongation factor</keyword>
<dbReference type="Pfam" id="PF08207">
    <property type="entry name" value="EFP_N"/>
    <property type="match status" value="1"/>
</dbReference>
<reference evidence="3" key="1">
    <citation type="submission" date="2018-04" db="EMBL/GenBank/DDBJ databases">
        <title>Transcriptome assembly of Sipha flava.</title>
        <authorList>
            <person name="Scully E.D."/>
            <person name="Geib S.M."/>
            <person name="Palmer N.A."/>
            <person name="Koch K."/>
            <person name="Bradshaw J."/>
            <person name="Heng-Moss T."/>
            <person name="Sarath G."/>
        </authorList>
    </citation>
    <scope>NUCLEOTIDE SEQUENCE</scope>
</reference>